<sequence>MTTISSLFKDEYISHDSLYITASWIIATAVFFACLVYSIMASRQHSMMVFKCSIMMAGIWRGVAVVILSRMEIDVDQKRCQTTGYIAGVGDVLWRLAIAGFLTQRTMSIRGRITIDVCVAIVFTVMIITMETYKLVTNAGKVSCIPGQMNAFGESLWTYFRPDIFLDLYNTFVVIFILQKILTYTQRTGLFKAVILWQSVLFLLTLLFNIEWLLRRAGNDDKAYIIAPVIASMVSILMALVITFDGQFVGYFTKRWNRIATSNPASNTRHNDATNYNHNATDGSANAAPTTMSNTLPVSSDDSNTNSTNVLVNSTRDNGDTIADNSAISTIQDQIKLFILDVHDPSSELIEAAILQSFQLSISTSSCGQLVISSSSIHQDLDLEVV</sequence>
<reference evidence="3" key="1">
    <citation type="submission" date="2021-06" db="EMBL/GenBank/DDBJ databases">
        <authorList>
            <person name="Kallberg Y."/>
            <person name="Tangrot J."/>
            <person name="Rosling A."/>
        </authorList>
    </citation>
    <scope>NUCLEOTIDE SEQUENCE</scope>
    <source>
        <strain evidence="3">BR232B</strain>
    </source>
</reference>
<protein>
    <submittedName>
        <fullName evidence="3">7916_t:CDS:1</fullName>
    </submittedName>
</protein>
<name>A0A9N8YY29_9GLOM</name>
<feature type="compositionally biased region" description="Polar residues" evidence="1">
    <location>
        <begin position="263"/>
        <end position="298"/>
    </location>
</feature>
<evidence type="ECO:0000313" key="3">
    <source>
        <dbReference type="EMBL" id="CAG8460024.1"/>
    </source>
</evidence>
<dbReference type="EMBL" id="CAJVPI010000026">
    <property type="protein sequence ID" value="CAG8460024.1"/>
    <property type="molecule type" value="Genomic_DNA"/>
</dbReference>
<keyword evidence="4" id="KW-1185">Reference proteome</keyword>
<keyword evidence="2" id="KW-0812">Transmembrane</keyword>
<evidence type="ECO:0000256" key="2">
    <source>
        <dbReference type="SAM" id="Phobius"/>
    </source>
</evidence>
<proteinExistence type="predicted"/>
<keyword evidence="2" id="KW-1133">Transmembrane helix</keyword>
<feature type="transmembrane region" description="Helical" evidence="2">
    <location>
        <begin position="156"/>
        <end position="178"/>
    </location>
</feature>
<organism evidence="3 4">
    <name type="scientific">Paraglomus brasilianum</name>
    <dbReference type="NCBI Taxonomy" id="144538"/>
    <lineage>
        <taxon>Eukaryota</taxon>
        <taxon>Fungi</taxon>
        <taxon>Fungi incertae sedis</taxon>
        <taxon>Mucoromycota</taxon>
        <taxon>Glomeromycotina</taxon>
        <taxon>Glomeromycetes</taxon>
        <taxon>Paraglomerales</taxon>
        <taxon>Paraglomeraceae</taxon>
        <taxon>Paraglomus</taxon>
    </lineage>
</organism>
<comment type="caution">
    <text evidence="3">The sequence shown here is derived from an EMBL/GenBank/DDBJ whole genome shotgun (WGS) entry which is preliminary data.</text>
</comment>
<accession>A0A9N8YY29</accession>
<keyword evidence="2" id="KW-0472">Membrane</keyword>
<feature type="transmembrane region" description="Helical" evidence="2">
    <location>
        <begin position="114"/>
        <end position="136"/>
    </location>
</feature>
<feature type="transmembrane region" description="Helical" evidence="2">
    <location>
        <begin position="222"/>
        <end position="244"/>
    </location>
</feature>
<evidence type="ECO:0000313" key="4">
    <source>
        <dbReference type="Proteomes" id="UP000789739"/>
    </source>
</evidence>
<feature type="transmembrane region" description="Helical" evidence="2">
    <location>
        <begin position="20"/>
        <end position="40"/>
    </location>
</feature>
<dbReference type="AlphaFoldDB" id="A0A9N8YY29"/>
<evidence type="ECO:0000256" key="1">
    <source>
        <dbReference type="SAM" id="MobiDB-lite"/>
    </source>
</evidence>
<feature type="region of interest" description="Disordered" evidence="1">
    <location>
        <begin position="263"/>
        <end position="306"/>
    </location>
</feature>
<dbReference type="OrthoDB" id="10353725at2759"/>
<gene>
    <name evidence="3" type="ORF">PBRASI_LOCUS528</name>
</gene>
<dbReference type="Proteomes" id="UP000789739">
    <property type="component" value="Unassembled WGS sequence"/>
</dbReference>
<feature type="transmembrane region" description="Helical" evidence="2">
    <location>
        <begin position="190"/>
        <end position="210"/>
    </location>
</feature>